<dbReference type="RefSeq" id="WP_069968479.1">
    <property type="nucleotide sequence ID" value="NZ_CM124774.1"/>
</dbReference>
<dbReference type="OrthoDB" id="573423at2"/>
<sequence length="125" mass="13755">MKGSNPIIYIGGAVLAGLGVLMVATNPSPRAYEEYATTELSRYAKTNLCTQQNPFGSFLQGQCIQLVDAAQPQVRSLVAQTTQRKNLGVLSVYRTELSVISLLPSYEFETVGVLNNFYTFKAQKR</sequence>
<proteinExistence type="predicted"/>
<dbReference type="InterPro" id="IPR025578">
    <property type="entry name" value="DUF4359"/>
</dbReference>
<comment type="caution">
    <text evidence="2">The sequence shown here is derived from an EMBL/GenBank/DDBJ whole genome shotgun (WGS) entry which is preliminary data.</text>
</comment>
<keyword evidence="1" id="KW-0472">Membrane</keyword>
<keyword evidence="1" id="KW-1133">Transmembrane helix</keyword>
<organism evidence="2">
    <name type="scientific">Desertifilum tharense IPPAS B-1220</name>
    <dbReference type="NCBI Taxonomy" id="1781255"/>
    <lineage>
        <taxon>Bacteria</taxon>
        <taxon>Bacillati</taxon>
        <taxon>Cyanobacteriota</taxon>
        <taxon>Cyanophyceae</taxon>
        <taxon>Desertifilales</taxon>
        <taxon>Desertifilaceae</taxon>
        <taxon>Desertifilum</taxon>
    </lineage>
</organism>
<evidence type="ECO:0008006" key="3">
    <source>
        <dbReference type="Google" id="ProtNLM"/>
    </source>
</evidence>
<evidence type="ECO:0000256" key="1">
    <source>
        <dbReference type="SAM" id="Phobius"/>
    </source>
</evidence>
<evidence type="ECO:0000313" key="2">
    <source>
        <dbReference type="EMBL" id="OEJ73869.1"/>
    </source>
</evidence>
<name>A0A1E5QGT9_9CYAN</name>
<gene>
    <name evidence="2" type="ORF">BH720_17350</name>
</gene>
<dbReference type="EMBL" id="MJGC01000077">
    <property type="protein sequence ID" value="OEJ73869.1"/>
    <property type="molecule type" value="Genomic_DNA"/>
</dbReference>
<dbReference type="AlphaFoldDB" id="A0A1E5QGT9"/>
<accession>A0A1E5QGT9</accession>
<dbReference type="Pfam" id="PF14271">
    <property type="entry name" value="DUF4359"/>
    <property type="match status" value="1"/>
</dbReference>
<reference evidence="2" key="1">
    <citation type="submission" date="2016-09" db="EMBL/GenBank/DDBJ databases">
        <title>Draft genome of thermotolerant cyanobacterium Desertifilum sp. strain IPPAS B-1220.</title>
        <authorList>
            <person name="Sinetova M.A."/>
            <person name="Bolakhan K."/>
            <person name="Zayadan B.K."/>
            <person name="Mironov K.S."/>
            <person name="Ustinova V."/>
            <person name="Kupriyanova E.V."/>
            <person name="Sidorov R.A."/>
            <person name="Skrypnik A.N."/>
            <person name="Gogoleva N.E."/>
            <person name="Gogolev Y.V."/>
            <person name="Los D.A."/>
        </authorList>
    </citation>
    <scope>NUCLEOTIDE SEQUENCE [LARGE SCALE GENOMIC DNA]</scope>
    <source>
        <strain evidence="2">IPPAS B-1220</strain>
    </source>
</reference>
<protein>
    <recommendedName>
        <fullName evidence="3">DUF4359 domain-containing protein</fullName>
    </recommendedName>
</protein>
<keyword evidence="1" id="KW-0812">Transmembrane</keyword>
<dbReference type="STRING" id="1781255.BH720_17350"/>
<feature type="transmembrane region" description="Helical" evidence="1">
    <location>
        <begin position="6"/>
        <end position="24"/>
    </location>
</feature>